<proteinExistence type="predicted"/>
<comment type="caution">
    <text evidence="1">The sequence shown here is derived from an EMBL/GenBank/DDBJ whole genome shotgun (WGS) entry which is preliminary data.</text>
</comment>
<dbReference type="Proteomes" id="UP000033423">
    <property type="component" value="Unassembled WGS sequence"/>
</dbReference>
<keyword evidence="1" id="KW-0238">DNA-binding</keyword>
<keyword evidence="2" id="KW-1185">Reference proteome</keyword>
<dbReference type="AlphaFoldDB" id="A0A0F3GZD4"/>
<dbReference type="EMBL" id="LACI01000756">
    <property type="protein sequence ID" value="KJU86058.1"/>
    <property type="molecule type" value="Genomic_DNA"/>
</dbReference>
<organism evidence="1 2">
    <name type="scientific">Candidatus Magnetobacterium bavaricum</name>
    <dbReference type="NCBI Taxonomy" id="29290"/>
    <lineage>
        <taxon>Bacteria</taxon>
        <taxon>Pseudomonadati</taxon>
        <taxon>Nitrospirota</taxon>
        <taxon>Thermodesulfovibrionia</taxon>
        <taxon>Thermodesulfovibrionales</taxon>
        <taxon>Candidatus Magnetobacteriaceae</taxon>
        <taxon>Candidatus Magnetobacterium</taxon>
    </lineage>
</organism>
<evidence type="ECO:0000313" key="1">
    <source>
        <dbReference type="EMBL" id="KJU86058.1"/>
    </source>
</evidence>
<reference evidence="1 2" key="1">
    <citation type="submission" date="2015-02" db="EMBL/GenBank/DDBJ databases">
        <title>Single-cell genomics of uncultivated deep-branching MTB reveals a conserved set of magnetosome genes.</title>
        <authorList>
            <person name="Kolinko S."/>
            <person name="Richter M."/>
            <person name="Glockner F.O."/>
            <person name="Brachmann A."/>
            <person name="Schuler D."/>
        </authorList>
    </citation>
    <scope>NUCLEOTIDE SEQUENCE [LARGE SCALE GENOMIC DNA]</scope>
    <source>
        <strain evidence="1">TM-1</strain>
    </source>
</reference>
<protein>
    <submittedName>
        <fullName evidence="1">Excisionase/Xis, DNA-binding domain protein</fullName>
    </submittedName>
</protein>
<sequence length="54" mass="6260">MSWNTLRPLLAAGEIRHKRVGRRYIIPRQAINDYLQSDADRARALAKTIIRSVK</sequence>
<accession>A0A0F3GZD4</accession>
<dbReference type="GO" id="GO:0003677">
    <property type="term" value="F:DNA binding"/>
    <property type="evidence" value="ECO:0007669"/>
    <property type="project" value="UniProtKB-KW"/>
</dbReference>
<name>A0A0F3GZD4_9BACT</name>
<evidence type="ECO:0000313" key="2">
    <source>
        <dbReference type="Proteomes" id="UP000033423"/>
    </source>
</evidence>
<gene>
    <name evidence="1" type="ORF">MBAV_001752</name>
</gene>